<evidence type="ECO:0000256" key="1">
    <source>
        <dbReference type="SAM" id="Phobius"/>
    </source>
</evidence>
<evidence type="ECO:0008006" key="4">
    <source>
        <dbReference type="Google" id="ProtNLM"/>
    </source>
</evidence>
<accession>A0A7W6JWF4</accession>
<evidence type="ECO:0000313" key="2">
    <source>
        <dbReference type="EMBL" id="MBB4100780.1"/>
    </source>
</evidence>
<reference evidence="2 3" key="1">
    <citation type="submission" date="2020-08" db="EMBL/GenBank/DDBJ databases">
        <title>Genomic Encyclopedia of Type Strains, Phase IV (KMG-IV): sequencing the most valuable type-strain genomes for metagenomic binning, comparative biology and taxonomic classification.</title>
        <authorList>
            <person name="Goeker M."/>
        </authorList>
    </citation>
    <scope>NUCLEOTIDE SEQUENCE [LARGE SCALE GENOMIC DNA]</scope>
    <source>
        <strain evidence="2 3">DSM 101806</strain>
    </source>
</reference>
<organism evidence="2 3">
    <name type="scientific">Sphingomonas kyeonggiensis</name>
    <dbReference type="NCBI Taxonomy" id="1268553"/>
    <lineage>
        <taxon>Bacteria</taxon>
        <taxon>Pseudomonadati</taxon>
        <taxon>Pseudomonadota</taxon>
        <taxon>Alphaproteobacteria</taxon>
        <taxon>Sphingomonadales</taxon>
        <taxon>Sphingomonadaceae</taxon>
        <taxon>Sphingomonas</taxon>
    </lineage>
</organism>
<dbReference type="Pfam" id="PF03203">
    <property type="entry name" value="MerC"/>
    <property type="match status" value="1"/>
</dbReference>
<sequence>MRCGQPAAEPSAIDWVERMAVGASVLCLIHCAGLPLLLAALPALSRLVALPETLHLWILVLAVPSSGLALLVGTWRHRLWQPLLAGAIGLALLAAGALAFAETPQEVPLTIAGSLFLVFGHVRNWRLRHRHHRHG</sequence>
<keyword evidence="3" id="KW-1185">Reference proteome</keyword>
<protein>
    <recommendedName>
        <fullName evidence="4">MerC mercury resistance protein</fullName>
    </recommendedName>
</protein>
<dbReference type="RefSeq" id="WP_246426299.1">
    <property type="nucleotide sequence ID" value="NZ_JACIEH010000004.1"/>
</dbReference>
<dbReference type="AlphaFoldDB" id="A0A7W6JWF4"/>
<dbReference type="GO" id="GO:0016020">
    <property type="term" value="C:membrane"/>
    <property type="evidence" value="ECO:0007669"/>
    <property type="project" value="InterPro"/>
</dbReference>
<dbReference type="GO" id="GO:0015097">
    <property type="term" value="F:mercury ion transmembrane transporter activity"/>
    <property type="evidence" value="ECO:0007669"/>
    <property type="project" value="InterPro"/>
</dbReference>
<keyword evidence="1" id="KW-0812">Transmembrane</keyword>
<gene>
    <name evidence="2" type="ORF">GGR46_004369</name>
</gene>
<name>A0A7W6JWF4_9SPHN</name>
<keyword evidence="1" id="KW-1133">Transmembrane helix</keyword>
<keyword evidence="1" id="KW-0472">Membrane</keyword>
<feature type="transmembrane region" description="Helical" evidence="1">
    <location>
        <begin position="21"/>
        <end position="44"/>
    </location>
</feature>
<feature type="transmembrane region" description="Helical" evidence="1">
    <location>
        <begin position="56"/>
        <end position="75"/>
    </location>
</feature>
<dbReference type="InterPro" id="IPR004891">
    <property type="entry name" value="Mercury-R_MerC"/>
</dbReference>
<dbReference type="EMBL" id="JACIEH010000004">
    <property type="protein sequence ID" value="MBB4100780.1"/>
    <property type="molecule type" value="Genomic_DNA"/>
</dbReference>
<proteinExistence type="predicted"/>
<dbReference type="Proteomes" id="UP000557392">
    <property type="component" value="Unassembled WGS sequence"/>
</dbReference>
<evidence type="ECO:0000313" key="3">
    <source>
        <dbReference type="Proteomes" id="UP000557392"/>
    </source>
</evidence>
<feature type="transmembrane region" description="Helical" evidence="1">
    <location>
        <begin position="82"/>
        <end position="101"/>
    </location>
</feature>
<feature type="transmembrane region" description="Helical" evidence="1">
    <location>
        <begin position="107"/>
        <end position="125"/>
    </location>
</feature>
<comment type="caution">
    <text evidence="2">The sequence shown here is derived from an EMBL/GenBank/DDBJ whole genome shotgun (WGS) entry which is preliminary data.</text>
</comment>